<dbReference type="InterPro" id="IPR036514">
    <property type="entry name" value="SGNH_hydro_sf"/>
</dbReference>
<evidence type="ECO:0000256" key="1">
    <source>
        <dbReference type="SAM" id="Phobius"/>
    </source>
</evidence>
<dbReference type="EMBL" id="QJJX01000028">
    <property type="protein sequence ID" value="PXX20855.1"/>
    <property type="molecule type" value="Genomic_DNA"/>
</dbReference>
<dbReference type="STRING" id="1122991.GCA_000613445_01102"/>
<evidence type="ECO:0000259" key="2">
    <source>
        <dbReference type="Pfam" id="PF13472"/>
    </source>
</evidence>
<organism evidence="3 4">
    <name type="scientific">Hoylesella shahii DSM 15611 = JCM 12083</name>
    <dbReference type="NCBI Taxonomy" id="1122991"/>
    <lineage>
        <taxon>Bacteria</taxon>
        <taxon>Pseudomonadati</taxon>
        <taxon>Bacteroidota</taxon>
        <taxon>Bacteroidia</taxon>
        <taxon>Bacteroidales</taxon>
        <taxon>Prevotellaceae</taxon>
        <taxon>Hoylesella</taxon>
    </lineage>
</organism>
<gene>
    <name evidence="3" type="ORF">EJ73_02107</name>
</gene>
<comment type="caution">
    <text evidence="3">The sequence shown here is derived from an EMBL/GenBank/DDBJ whole genome shotgun (WGS) entry which is preliminary data.</text>
</comment>
<dbReference type="InterPro" id="IPR013830">
    <property type="entry name" value="SGNH_hydro"/>
</dbReference>
<dbReference type="CDD" id="cd00229">
    <property type="entry name" value="SGNH_hydrolase"/>
    <property type="match status" value="1"/>
</dbReference>
<keyword evidence="4" id="KW-1185">Reference proteome</keyword>
<protein>
    <submittedName>
        <fullName evidence="3">Lysophospholipase L1-like esterase</fullName>
    </submittedName>
</protein>
<proteinExistence type="predicted"/>
<evidence type="ECO:0000313" key="3">
    <source>
        <dbReference type="EMBL" id="PXX20855.1"/>
    </source>
</evidence>
<dbReference type="AlphaFoldDB" id="A0A318HQT8"/>
<sequence>MNASLIIKISICITVVVLCFGICHFLFVHYNGILLRLGLYPVHKTDKTSQPTFKGRLIGFCGDSVTFGYSDDKDGEQLDSAWIKQIPNLLGCDVVNCGINSASVLSNTPTPKAWAKSFDEIPKQIDILGVMIGINDCYRGYPLGNFEDRSETTFYGGLHKLIKGLTERFPIHEKKHVFLIIYPNYEAMKEFNRYTEAMYKVANYYSIPVCDLSLVLGASPYNDERFEYWRKYQDNEFHNPHPTDLVSHAYATAIANYINSHYLIE</sequence>
<evidence type="ECO:0000313" key="4">
    <source>
        <dbReference type="Proteomes" id="UP000248314"/>
    </source>
</evidence>
<keyword evidence="1" id="KW-1133">Transmembrane helix</keyword>
<dbReference type="Gene3D" id="3.40.50.1110">
    <property type="entry name" value="SGNH hydrolase"/>
    <property type="match status" value="1"/>
</dbReference>
<dbReference type="RefSeq" id="WP_044075912.1">
    <property type="nucleotide sequence ID" value="NZ_BAIZ01000029.1"/>
</dbReference>
<dbReference type="OrthoDB" id="1246242at2"/>
<dbReference type="Proteomes" id="UP000248314">
    <property type="component" value="Unassembled WGS sequence"/>
</dbReference>
<name>A0A318HQT8_9BACT</name>
<keyword evidence="1" id="KW-0472">Membrane</keyword>
<dbReference type="GO" id="GO:0016788">
    <property type="term" value="F:hydrolase activity, acting on ester bonds"/>
    <property type="evidence" value="ECO:0007669"/>
    <property type="project" value="UniProtKB-ARBA"/>
</dbReference>
<dbReference type="SUPFAM" id="SSF52266">
    <property type="entry name" value="SGNH hydrolase"/>
    <property type="match status" value="1"/>
</dbReference>
<reference evidence="3 4" key="1">
    <citation type="submission" date="2018-05" db="EMBL/GenBank/DDBJ databases">
        <title>Genomic Encyclopedia of Type Strains, Phase I: the one thousand microbial genomes (KMG-I) project.</title>
        <authorList>
            <person name="Kyrpides N."/>
        </authorList>
    </citation>
    <scope>NUCLEOTIDE SEQUENCE [LARGE SCALE GENOMIC DNA]</scope>
    <source>
        <strain evidence="3 4">DSM 15611</strain>
    </source>
</reference>
<keyword evidence="1" id="KW-0812">Transmembrane</keyword>
<feature type="transmembrane region" description="Helical" evidence="1">
    <location>
        <begin position="6"/>
        <end position="27"/>
    </location>
</feature>
<accession>A0A318HQT8</accession>
<dbReference type="Pfam" id="PF13472">
    <property type="entry name" value="Lipase_GDSL_2"/>
    <property type="match status" value="1"/>
</dbReference>
<feature type="domain" description="SGNH hydrolase-type esterase" evidence="2">
    <location>
        <begin position="60"/>
        <end position="242"/>
    </location>
</feature>